<organism evidence="1 2">
    <name type="scientific">Paraburkholderia atlantica</name>
    <dbReference type="NCBI Taxonomy" id="2654982"/>
    <lineage>
        <taxon>Bacteria</taxon>
        <taxon>Pseudomonadati</taxon>
        <taxon>Pseudomonadota</taxon>
        <taxon>Betaproteobacteria</taxon>
        <taxon>Burkholderiales</taxon>
        <taxon>Burkholderiaceae</taxon>
        <taxon>Paraburkholderia</taxon>
    </lineage>
</organism>
<comment type="caution">
    <text evidence="1">The sequence shown here is derived from an EMBL/GenBank/DDBJ whole genome shotgun (WGS) entry which is preliminary data.</text>
</comment>
<protein>
    <submittedName>
        <fullName evidence="1">Uncharacterized protein</fullName>
    </submittedName>
</protein>
<dbReference type="AlphaFoldDB" id="A0A7W8PVQ3"/>
<name>A0A7W8PVQ3_PARAM</name>
<evidence type="ECO:0000313" key="2">
    <source>
        <dbReference type="Proteomes" id="UP000592780"/>
    </source>
</evidence>
<dbReference type="Proteomes" id="UP000592780">
    <property type="component" value="Unassembled WGS sequence"/>
</dbReference>
<accession>A0A7W8PVQ3</accession>
<dbReference type="EMBL" id="JACHDD010000002">
    <property type="protein sequence ID" value="MBB5422894.1"/>
    <property type="molecule type" value="Genomic_DNA"/>
</dbReference>
<keyword evidence="2" id="KW-1185">Reference proteome</keyword>
<reference evidence="1 2" key="1">
    <citation type="submission" date="2020-08" db="EMBL/GenBank/DDBJ databases">
        <title>Genomic Encyclopedia of Type Strains, Phase IV (KMG-V): Genome sequencing to study the core and pangenomes of soil and plant-associated prokaryotes.</title>
        <authorList>
            <person name="Whitman W."/>
        </authorList>
    </citation>
    <scope>NUCLEOTIDE SEQUENCE [LARGE SCALE GENOMIC DNA]</scope>
    <source>
        <strain evidence="1 2">JPY158</strain>
    </source>
</reference>
<evidence type="ECO:0000313" key="1">
    <source>
        <dbReference type="EMBL" id="MBB5422894.1"/>
    </source>
</evidence>
<proteinExistence type="predicted"/>
<sequence>MFWITHPFSMVLQRRRRTLFLSQEKHLTSGI</sequence>
<gene>
    <name evidence="1" type="ORF">HDG40_001036</name>
</gene>